<name>A0A6I3X258_9BURK</name>
<reference evidence="1 2" key="1">
    <citation type="submission" date="2019-11" db="EMBL/GenBank/DDBJ databases">
        <title>Draft Genome Sequences of Six Type Strains of the Genus Massilia.</title>
        <authorList>
            <person name="Miess H."/>
            <person name="Frediansyah A."/>
            <person name="Goeker M."/>
            <person name="Gross H."/>
        </authorList>
    </citation>
    <scope>NUCLEOTIDE SEQUENCE [LARGE SCALE GENOMIC DNA]</scope>
    <source>
        <strain evidence="1 2">DSM 17513</strain>
    </source>
</reference>
<accession>A0A6I3X258</accession>
<organism evidence="1 2">
    <name type="scientific">Pseudoduganella dura</name>
    <dbReference type="NCBI Taxonomy" id="321982"/>
    <lineage>
        <taxon>Bacteria</taxon>
        <taxon>Pseudomonadati</taxon>
        <taxon>Pseudomonadota</taxon>
        <taxon>Betaproteobacteria</taxon>
        <taxon>Burkholderiales</taxon>
        <taxon>Oxalobacteraceae</taxon>
        <taxon>Telluria group</taxon>
        <taxon>Pseudoduganella</taxon>
    </lineage>
</organism>
<evidence type="ECO:0000313" key="1">
    <source>
        <dbReference type="EMBL" id="MUI10899.1"/>
    </source>
</evidence>
<gene>
    <name evidence="1" type="ORF">GJV26_00105</name>
</gene>
<protein>
    <submittedName>
        <fullName evidence="1">Uncharacterized protein</fullName>
    </submittedName>
</protein>
<dbReference type="EMBL" id="WNWM01000001">
    <property type="protein sequence ID" value="MUI10899.1"/>
    <property type="molecule type" value="Genomic_DNA"/>
</dbReference>
<proteinExistence type="predicted"/>
<keyword evidence="2" id="KW-1185">Reference proteome</keyword>
<dbReference type="RefSeq" id="WP_155706557.1">
    <property type="nucleotide sequence ID" value="NZ_BMWU01000049.1"/>
</dbReference>
<evidence type="ECO:0000313" key="2">
    <source>
        <dbReference type="Proteomes" id="UP000431684"/>
    </source>
</evidence>
<dbReference type="Proteomes" id="UP000431684">
    <property type="component" value="Unassembled WGS sequence"/>
</dbReference>
<comment type="caution">
    <text evidence="1">The sequence shown here is derived from an EMBL/GenBank/DDBJ whole genome shotgun (WGS) entry which is preliminary data.</text>
</comment>
<dbReference type="AlphaFoldDB" id="A0A6I3X258"/>
<sequence length="131" mass="13723">MANTKFQRLSYSAVYQQVDPVTATLVAGAAAAVVATFDITPIKFITVSLDVTIAALTGVEVWVRGDTRARWIQLTADQLDGYGRSDTGTDINSTPAGSACFMMLNCIGWSDVMIKAKSAGAAKLSVTAGGQ</sequence>